<organism evidence="9 10">
    <name type="scientific">Cafeteria roenbergensis</name>
    <name type="common">Marine flagellate</name>
    <dbReference type="NCBI Taxonomy" id="33653"/>
    <lineage>
        <taxon>Eukaryota</taxon>
        <taxon>Sar</taxon>
        <taxon>Stramenopiles</taxon>
        <taxon>Bigyra</taxon>
        <taxon>Opalozoa</taxon>
        <taxon>Bicosoecida</taxon>
        <taxon>Cafeteriaceae</taxon>
        <taxon>Cafeteria</taxon>
    </lineage>
</organism>
<dbReference type="GO" id="GO:0000176">
    <property type="term" value="C:nuclear exosome (RNase complex)"/>
    <property type="evidence" value="ECO:0007669"/>
    <property type="project" value="TreeGrafter"/>
</dbReference>
<dbReference type="SUPFAM" id="SSF54791">
    <property type="entry name" value="Eukaryotic type KH-domain (KH-domain type I)"/>
    <property type="match status" value="1"/>
</dbReference>
<dbReference type="PANTHER" id="PTHR21321:SF4">
    <property type="entry name" value="EXOSOME COMPLEX COMPONENT RRP4"/>
    <property type="match status" value="1"/>
</dbReference>
<evidence type="ECO:0000259" key="6">
    <source>
        <dbReference type="Pfam" id="PF14382"/>
    </source>
</evidence>
<comment type="caution">
    <text evidence="9">The sequence shown here is derived from an EMBL/GenBank/DDBJ whole genome shotgun (WGS) entry which is preliminary data.</text>
</comment>
<dbReference type="Pfam" id="PF21266">
    <property type="entry name" value="S1_RRP4"/>
    <property type="match status" value="1"/>
</dbReference>
<dbReference type="Pfam" id="PF15985">
    <property type="entry name" value="KH_6"/>
    <property type="match status" value="1"/>
</dbReference>
<feature type="compositionally biased region" description="Acidic residues" evidence="5">
    <location>
        <begin position="325"/>
        <end position="336"/>
    </location>
</feature>
<dbReference type="CDD" id="cd05789">
    <property type="entry name" value="S1_Rrp4"/>
    <property type="match status" value="1"/>
</dbReference>
<dbReference type="EMBL" id="VLTO01000008">
    <property type="protein sequence ID" value="KAA0176375.1"/>
    <property type="molecule type" value="Genomic_DNA"/>
</dbReference>
<dbReference type="InterPro" id="IPR012340">
    <property type="entry name" value="NA-bd_OB-fold"/>
</dbReference>
<evidence type="ECO:0000256" key="3">
    <source>
        <dbReference type="ARBA" id="ARBA00022835"/>
    </source>
</evidence>
<evidence type="ECO:0000256" key="1">
    <source>
        <dbReference type="ARBA" id="ARBA00004123"/>
    </source>
</evidence>
<gene>
    <name evidence="9" type="ORF">FNF27_02071</name>
</gene>
<dbReference type="InterPro" id="IPR026699">
    <property type="entry name" value="Exosome_RNA_bind1/RRP40/RRP4"/>
</dbReference>
<comment type="similarity">
    <text evidence="2">Belongs to the RRP4 family.</text>
</comment>
<dbReference type="GO" id="GO:0034475">
    <property type="term" value="P:U4 snRNA 3'-end processing"/>
    <property type="evidence" value="ECO:0007669"/>
    <property type="project" value="TreeGrafter"/>
</dbReference>
<dbReference type="AlphaFoldDB" id="A0A5A8EER4"/>
<dbReference type="GO" id="GO:0000177">
    <property type="term" value="C:cytoplasmic exosome (RNase complex)"/>
    <property type="evidence" value="ECO:0007669"/>
    <property type="project" value="TreeGrafter"/>
</dbReference>
<feature type="domain" description="RRP4 S1" evidence="8">
    <location>
        <begin position="70"/>
        <end position="141"/>
    </location>
</feature>
<feature type="compositionally biased region" description="Low complexity" evidence="5">
    <location>
        <begin position="337"/>
        <end position="349"/>
    </location>
</feature>
<feature type="domain" description="K Homology" evidence="7">
    <location>
        <begin position="164"/>
        <end position="202"/>
    </location>
</feature>
<dbReference type="Gene3D" id="2.40.50.140">
    <property type="entry name" value="Nucleic acid-binding proteins"/>
    <property type="match status" value="1"/>
</dbReference>
<dbReference type="InterPro" id="IPR004088">
    <property type="entry name" value="KH_dom_type_1"/>
</dbReference>
<dbReference type="OrthoDB" id="1650at2759"/>
<comment type="subcellular location">
    <subcellularLocation>
        <location evidence="1">Nucleus</location>
    </subcellularLocation>
</comment>
<dbReference type="InterPro" id="IPR025721">
    <property type="entry name" value="Exosome_cplx_N_dom"/>
</dbReference>
<evidence type="ECO:0000256" key="2">
    <source>
        <dbReference type="ARBA" id="ARBA00009155"/>
    </source>
</evidence>
<evidence type="ECO:0000256" key="5">
    <source>
        <dbReference type="SAM" id="MobiDB-lite"/>
    </source>
</evidence>
<dbReference type="InterPro" id="IPR048565">
    <property type="entry name" value="S1_RRP4"/>
</dbReference>
<evidence type="ECO:0000256" key="4">
    <source>
        <dbReference type="ARBA" id="ARBA00022884"/>
    </source>
</evidence>
<evidence type="ECO:0000313" key="10">
    <source>
        <dbReference type="Proteomes" id="UP000322899"/>
    </source>
</evidence>
<dbReference type="GO" id="GO:0071034">
    <property type="term" value="P:CUT catabolic process"/>
    <property type="evidence" value="ECO:0007669"/>
    <property type="project" value="TreeGrafter"/>
</dbReference>
<dbReference type="GO" id="GO:0071051">
    <property type="term" value="P:poly(A)-dependent snoRNA 3'-end processing"/>
    <property type="evidence" value="ECO:0007669"/>
    <property type="project" value="TreeGrafter"/>
</dbReference>
<evidence type="ECO:0000313" key="9">
    <source>
        <dbReference type="EMBL" id="KAA0176375.1"/>
    </source>
</evidence>
<dbReference type="Proteomes" id="UP000322899">
    <property type="component" value="Unassembled WGS sequence"/>
</dbReference>
<dbReference type="SUPFAM" id="SSF50249">
    <property type="entry name" value="Nucleic acid-binding proteins"/>
    <property type="match status" value="1"/>
</dbReference>
<reference evidence="9 10" key="1">
    <citation type="submission" date="2019-07" db="EMBL/GenBank/DDBJ databases">
        <title>Genomes of Cafeteria roenbergensis.</title>
        <authorList>
            <person name="Fischer M.G."/>
            <person name="Hackl T."/>
            <person name="Roman M."/>
        </authorList>
    </citation>
    <scope>NUCLEOTIDE SEQUENCE [LARGE SCALE GENOMIC DNA]</scope>
    <source>
        <strain evidence="9 10">E4-10P</strain>
    </source>
</reference>
<dbReference type="GO" id="GO:0071038">
    <property type="term" value="P:TRAMP-dependent tRNA surveillance pathway"/>
    <property type="evidence" value="ECO:0007669"/>
    <property type="project" value="TreeGrafter"/>
</dbReference>
<dbReference type="SUPFAM" id="SSF110324">
    <property type="entry name" value="Ribosomal L27 protein-like"/>
    <property type="match status" value="1"/>
</dbReference>
<dbReference type="PANTHER" id="PTHR21321">
    <property type="entry name" value="PNAS-3 RELATED"/>
    <property type="match status" value="1"/>
</dbReference>
<dbReference type="Pfam" id="PF14382">
    <property type="entry name" value="ECR1_N"/>
    <property type="match status" value="1"/>
</dbReference>
<sequence length="364" mass="37866">MDGPGMETDAGLAEALTDNVIVTPGDVICRSAGFVRGHGTFVREAMLVASVAGVVHRVNRVVSVRPVGSRYVGEVGDVVVGRVTEVAAKRWRVDVRGRQDAVLLLSGLHMGEGTQRRMTAEDQLGMRKHLQEGDLVCADVHTFFSDGGMSLHARSAQYGKLQNGCAVSVPPFLIQRLAAHFVTLPCGVDIVVGMNGVIWVAESVSDEELEAAAAAEEAAARAASSSPSSSSSSSSFAATHRSRGLSSAAKASLRRRVAAEREVTAEARRRVARVRACIAALGWALLAVTPAHIMALYSSAEAAGTPLVSLSDPAVMAELVRGLGEEEEEDDDEDESGAAAAAGADAEFDSASVPAPVVKVAAAL</sequence>
<dbReference type="GO" id="GO:0000467">
    <property type="term" value="P:exonucleolytic trimming to generate mature 3'-end of 5.8S rRNA from tricistronic rRNA transcript (SSU-rRNA, 5.8S rRNA, LSU-rRNA)"/>
    <property type="evidence" value="ECO:0007669"/>
    <property type="project" value="TreeGrafter"/>
</dbReference>
<dbReference type="GO" id="GO:0071035">
    <property type="term" value="P:nuclear polyadenylation-dependent rRNA catabolic process"/>
    <property type="evidence" value="ECO:0007669"/>
    <property type="project" value="TreeGrafter"/>
</dbReference>
<dbReference type="GO" id="GO:0003723">
    <property type="term" value="F:RNA binding"/>
    <property type="evidence" value="ECO:0007669"/>
    <property type="project" value="UniProtKB-KW"/>
</dbReference>
<dbReference type="Gene3D" id="2.40.50.100">
    <property type="match status" value="1"/>
</dbReference>
<feature type="domain" description="Exosome complex component N-terminal" evidence="6">
    <location>
        <begin position="21"/>
        <end position="58"/>
    </location>
</feature>
<evidence type="ECO:0000259" key="7">
    <source>
        <dbReference type="Pfam" id="PF15985"/>
    </source>
</evidence>
<keyword evidence="4" id="KW-0694">RNA-binding</keyword>
<name>A0A5A8EER4_CAFRO</name>
<protein>
    <submittedName>
        <fullName evidence="9">Uncharacterized protein</fullName>
    </submittedName>
</protein>
<dbReference type="InterPro" id="IPR036612">
    <property type="entry name" value="KH_dom_type_1_sf"/>
</dbReference>
<proteinExistence type="inferred from homology"/>
<keyword evidence="3" id="KW-0271">Exosome</keyword>
<accession>A0A5A8EER4</accession>
<evidence type="ECO:0000259" key="8">
    <source>
        <dbReference type="Pfam" id="PF21266"/>
    </source>
</evidence>
<feature type="region of interest" description="Disordered" evidence="5">
    <location>
        <begin position="324"/>
        <end position="349"/>
    </location>
</feature>